<dbReference type="GO" id="GO:0008705">
    <property type="term" value="F:methionine synthase activity"/>
    <property type="evidence" value="ECO:0007669"/>
    <property type="project" value="TreeGrafter"/>
</dbReference>
<evidence type="ECO:0000313" key="5">
    <source>
        <dbReference type="EMBL" id="MBD3323954.1"/>
    </source>
</evidence>
<dbReference type="Pfam" id="PF00809">
    <property type="entry name" value="Pterin_bind"/>
    <property type="match status" value="1"/>
</dbReference>
<dbReference type="PANTHER" id="PTHR45833">
    <property type="entry name" value="METHIONINE SYNTHASE"/>
    <property type="match status" value="1"/>
</dbReference>
<dbReference type="Proteomes" id="UP000649604">
    <property type="component" value="Unassembled WGS sequence"/>
</dbReference>
<evidence type="ECO:0000313" key="6">
    <source>
        <dbReference type="Proteomes" id="UP000649604"/>
    </source>
</evidence>
<sequence length="340" mass="37459">MDMSNFIVVGENIHCTRIVKRGGKRSATLPDGREGVLFVYNGEESILPIPADWEKRSPAYAEGKIRHIALAIYHAYEGANEETRQLGENYLCWATERQIEKGATFLDVNVDEYSHDPVVTREIMTWLVTFLSDRYEIPLSIDSSNIDTIATGLEACRQDITPMVNSISLEREDAVEILMQYQAHAIVSAAGKKGLPSTADERLANFKAIIALLDQAGMERAKMHLDSLVLPISVDSMNGKNFLESTAQAKEMFPGVNFSGGLSNISYGMPKRKLLNLVFTWLFVKAGGNGGIIDPVQMAPEEVAALDPETEAFQLAQAVLEGNDMYGMNYISAFRAGKLG</sequence>
<dbReference type="PROSITE" id="PS50972">
    <property type="entry name" value="PTERIN_BINDING"/>
    <property type="match status" value="1"/>
</dbReference>
<dbReference type="Gene3D" id="3.20.20.20">
    <property type="entry name" value="Dihydropteroate synthase-like"/>
    <property type="match status" value="1"/>
</dbReference>
<evidence type="ECO:0000256" key="3">
    <source>
        <dbReference type="ARBA" id="ARBA00022679"/>
    </source>
</evidence>
<keyword evidence="3" id="KW-0808">Transferase</keyword>
<dbReference type="InterPro" id="IPR011005">
    <property type="entry name" value="Dihydropteroate_synth-like_sf"/>
</dbReference>
<evidence type="ECO:0000256" key="2">
    <source>
        <dbReference type="ARBA" id="ARBA00022603"/>
    </source>
</evidence>
<dbReference type="SUPFAM" id="SSF51717">
    <property type="entry name" value="Dihydropteroate synthetase-like"/>
    <property type="match status" value="1"/>
</dbReference>
<keyword evidence="2" id="KW-0489">Methyltransferase</keyword>
<gene>
    <name evidence="5" type="ORF">GF339_05180</name>
</gene>
<dbReference type="InterPro" id="IPR000489">
    <property type="entry name" value="Pterin-binding_dom"/>
</dbReference>
<reference evidence="5" key="1">
    <citation type="submission" date="2019-11" db="EMBL/GenBank/DDBJ databases">
        <title>Microbial mats filling the niche in hypersaline microbial mats.</title>
        <authorList>
            <person name="Wong H.L."/>
            <person name="Macleod F.I."/>
            <person name="White R.A. III"/>
            <person name="Burns B.P."/>
        </authorList>
    </citation>
    <scope>NUCLEOTIDE SEQUENCE</scope>
    <source>
        <strain evidence="5">Rbin_158</strain>
    </source>
</reference>
<evidence type="ECO:0000256" key="1">
    <source>
        <dbReference type="ARBA" id="ARBA00010398"/>
    </source>
</evidence>
<dbReference type="GO" id="GO:0005829">
    <property type="term" value="C:cytosol"/>
    <property type="evidence" value="ECO:0007669"/>
    <property type="project" value="TreeGrafter"/>
</dbReference>
<dbReference type="InterPro" id="IPR050554">
    <property type="entry name" value="Met_Synthase/Corrinoid"/>
</dbReference>
<protein>
    <recommendedName>
        <fullName evidence="4">Pterin-binding domain-containing protein</fullName>
    </recommendedName>
</protein>
<dbReference type="GO" id="GO:0042558">
    <property type="term" value="P:pteridine-containing compound metabolic process"/>
    <property type="evidence" value="ECO:0007669"/>
    <property type="project" value="InterPro"/>
</dbReference>
<accession>A0A9D5Q4Q2</accession>
<feature type="domain" description="Pterin-binding" evidence="4">
    <location>
        <begin position="59"/>
        <end position="340"/>
    </location>
</feature>
<comment type="similarity">
    <text evidence="1">Belongs to the vitamin-B12 dependent methionine synthase family.</text>
</comment>
<organism evidence="5 6">
    <name type="scientific">candidate division KSB3 bacterium</name>
    <dbReference type="NCBI Taxonomy" id="2044937"/>
    <lineage>
        <taxon>Bacteria</taxon>
        <taxon>candidate division KSB3</taxon>
    </lineage>
</organism>
<dbReference type="GO" id="GO:0032259">
    <property type="term" value="P:methylation"/>
    <property type="evidence" value="ECO:0007669"/>
    <property type="project" value="UniProtKB-KW"/>
</dbReference>
<comment type="caution">
    <text evidence="5">The sequence shown here is derived from an EMBL/GenBank/DDBJ whole genome shotgun (WGS) entry which is preliminary data.</text>
</comment>
<evidence type="ECO:0000259" key="4">
    <source>
        <dbReference type="PROSITE" id="PS50972"/>
    </source>
</evidence>
<dbReference type="EMBL" id="WJJP01000165">
    <property type="protein sequence ID" value="MBD3323954.1"/>
    <property type="molecule type" value="Genomic_DNA"/>
</dbReference>
<proteinExistence type="inferred from homology"/>
<name>A0A9D5Q4Q2_9BACT</name>
<dbReference type="AlphaFoldDB" id="A0A9D5Q4Q2"/>